<evidence type="ECO:0000313" key="3">
    <source>
        <dbReference type="Proteomes" id="UP000295375"/>
    </source>
</evidence>
<keyword evidence="3" id="KW-1185">Reference proteome</keyword>
<dbReference type="AlphaFoldDB" id="A0A4R6UGC6"/>
<gene>
    <name evidence="2" type="ORF">EV696_1214</name>
</gene>
<accession>A0A4R6UGC6</accession>
<keyword evidence="1" id="KW-0472">Membrane</keyword>
<reference evidence="2 3" key="1">
    <citation type="submission" date="2019-03" db="EMBL/GenBank/DDBJ databases">
        <title>Genomic Encyclopedia of Type Strains, Phase IV (KMG-IV): sequencing the most valuable type-strain genomes for metagenomic binning, comparative biology and taxonomic classification.</title>
        <authorList>
            <person name="Goeker M."/>
        </authorList>
    </citation>
    <scope>NUCLEOTIDE SEQUENCE [LARGE SCALE GENOMIC DNA]</scope>
    <source>
        <strain evidence="2 3">DSM 103792</strain>
    </source>
</reference>
<proteinExistence type="predicted"/>
<feature type="transmembrane region" description="Helical" evidence="1">
    <location>
        <begin position="12"/>
        <end position="32"/>
    </location>
</feature>
<evidence type="ECO:0000313" key="2">
    <source>
        <dbReference type="EMBL" id="TDQ45046.1"/>
    </source>
</evidence>
<dbReference type="EMBL" id="SNYM01000021">
    <property type="protein sequence ID" value="TDQ45046.1"/>
    <property type="molecule type" value="Genomic_DNA"/>
</dbReference>
<comment type="caution">
    <text evidence="2">The sequence shown here is derived from an EMBL/GenBank/DDBJ whole genome shotgun (WGS) entry which is preliminary data.</text>
</comment>
<keyword evidence="1" id="KW-1133">Transmembrane helix</keyword>
<keyword evidence="1" id="KW-0812">Transmembrane</keyword>
<dbReference type="Proteomes" id="UP000295375">
    <property type="component" value="Unassembled WGS sequence"/>
</dbReference>
<organism evidence="2 3">
    <name type="scientific">Permianibacter aggregans</name>
    <dbReference type="NCBI Taxonomy" id="1510150"/>
    <lineage>
        <taxon>Bacteria</taxon>
        <taxon>Pseudomonadati</taxon>
        <taxon>Pseudomonadota</taxon>
        <taxon>Gammaproteobacteria</taxon>
        <taxon>Pseudomonadales</taxon>
        <taxon>Pseudomonadaceae</taxon>
        <taxon>Permianibacter</taxon>
    </lineage>
</organism>
<name>A0A4R6UGC6_9GAMM</name>
<evidence type="ECO:0000256" key="1">
    <source>
        <dbReference type="SAM" id="Phobius"/>
    </source>
</evidence>
<sequence>MLKRIEALYSRLNIFVQIILLVMIQAVVRFLGEFLFKCFAGCHVDEAFIDTIFNVLNGWLSMLLLAVILSFVLKRYNMTK</sequence>
<feature type="transmembrane region" description="Helical" evidence="1">
    <location>
        <begin position="52"/>
        <end position="73"/>
    </location>
</feature>
<protein>
    <submittedName>
        <fullName evidence="2">Uncharacterized protein</fullName>
    </submittedName>
</protein>